<gene>
    <name evidence="4" type="ORF">LIZ65_14870</name>
</gene>
<keyword evidence="5" id="KW-1185">Reference proteome</keyword>
<dbReference type="Proteomes" id="UP001299546">
    <property type="component" value="Unassembled WGS sequence"/>
</dbReference>
<name>A0ABS8DLG8_9FIRM</name>
<accession>A0ABS8DLG8</accession>
<dbReference type="EMBL" id="JAJCIS010000012">
    <property type="protein sequence ID" value="MCB7388569.1"/>
    <property type="molecule type" value="Genomic_DNA"/>
</dbReference>
<sequence>MFFINSDDGVKLAVYVLNPQCERTVFLLHGWPLSHEMYEYQVNLLVKHNYRVILMDIRGFGNSDAPACGYSFDTLAADVYRVVRYMGLYHFILVGFSMGGAIVLRYMNNYRAYGVRKLILLAAAAPSWTRRPGYPYGLTREYVDGLIEQAETDRPQLARDFSHKQLFASPQSEAVKDWFEDIALSASGIGTVQAAFSLRDEDGRKDLLSVNVPTTIIHGCKDTVVSNELAEIQHDSIPGSKLYQLENSGHGIVYDELERFNHIFLKEVSLG</sequence>
<keyword evidence="1 4" id="KW-0378">Hydrolase</keyword>
<dbReference type="RefSeq" id="WP_066738639.1">
    <property type="nucleotide sequence ID" value="NZ_JAJCIQ010000012.1"/>
</dbReference>
<dbReference type="GO" id="GO:0016787">
    <property type="term" value="F:hydrolase activity"/>
    <property type="evidence" value="ECO:0007669"/>
    <property type="project" value="UniProtKB-KW"/>
</dbReference>
<evidence type="ECO:0000313" key="5">
    <source>
        <dbReference type="Proteomes" id="UP001299546"/>
    </source>
</evidence>
<dbReference type="Gene3D" id="3.40.50.1820">
    <property type="entry name" value="alpha/beta hydrolase"/>
    <property type="match status" value="1"/>
</dbReference>
<comment type="caution">
    <text evidence="4">The sequence shown here is derived from an EMBL/GenBank/DDBJ whole genome shotgun (WGS) entry which is preliminary data.</text>
</comment>
<dbReference type="SUPFAM" id="SSF53474">
    <property type="entry name" value="alpha/beta-Hydrolases"/>
    <property type="match status" value="1"/>
</dbReference>
<feature type="transmembrane region" description="Helical" evidence="2">
    <location>
        <begin position="88"/>
        <end position="107"/>
    </location>
</feature>
<evidence type="ECO:0000256" key="2">
    <source>
        <dbReference type="SAM" id="Phobius"/>
    </source>
</evidence>
<dbReference type="PRINTS" id="PR00412">
    <property type="entry name" value="EPOXHYDRLASE"/>
</dbReference>
<dbReference type="InterPro" id="IPR000073">
    <property type="entry name" value="AB_hydrolase_1"/>
</dbReference>
<organism evidence="4 5">
    <name type="scientific">Bariatricus massiliensis</name>
    <dbReference type="NCBI Taxonomy" id="1745713"/>
    <lineage>
        <taxon>Bacteria</taxon>
        <taxon>Bacillati</taxon>
        <taxon>Bacillota</taxon>
        <taxon>Clostridia</taxon>
        <taxon>Lachnospirales</taxon>
        <taxon>Lachnospiraceae</taxon>
        <taxon>Bariatricus</taxon>
    </lineage>
</organism>
<dbReference type="Pfam" id="PF00561">
    <property type="entry name" value="Abhydrolase_1"/>
    <property type="match status" value="1"/>
</dbReference>
<dbReference type="InterPro" id="IPR050266">
    <property type="entry name" value="AB_hydrolase_sf"/>
</dbReference>
<evidence type="ECO:0000313" key="4">
    <source>
        <dbReference type="EMBL" id="MCB7388569.1"/>
    </source>
</evidence>
<dbReference type="InterPro" id="IPR000639">
    <property type="entry name" value="Epox_hydrolase-like"/>
</dbReference>
<keyword evidence="2" id="KW-0472">Membrane</keyword>
<reference evidence="4 5" key="1">
    <citation type="submission" date="2021-10" db="EMBL/GenBank/DDBJ databases">
        <title>Collection of gut derived symbiotic bacterial strains cultured from healthy donors.</title>
        <authorList>
            <person name="Lin H."/>
            <person name="Littmann E."/>
            <person name="Kohout C."/>
            <person name="Pamer E.G."/>
        </authorList>
    </citation>
    <scope>NUCLEOTIDE SEQUENCE [LARGE SCALE GENOMIC DNA]</scope>
    <source>
        <strain evidence="4 5">DFI.1.165</strain>
    </source>
</reference>
<keyword evidence="2" id="KW-1133">Transmembrane helix</keyword>
<dbReference type="PANTHER" id="PTHR43798:SF31">
    <property type="entry name" value="AB HYDROLASE SUPERFAMILY PROTEIN YCLE"/>
    <property type="match status" value="1"/>
</dbReference>
<evidence type="ECO:0000259" key="3">
    <source>
        <dbReference type="Pfam" id="PF00561"/>
    </source>
</evidence>
<protein>
    <submittedName>
        <fullName evidence="4">Alpha/beta hydrolase</fullName>
    </submittedName>
</protein>
<feature type="domain" description="AB hydrolase-1" evidence="3">
    <location>
        <begin position="24"/>
        <end position="256"/>
    </location>
</feature>
<dbReference type="InterPro" id="IPR029058">
    <property type="entry name" value="AB_hydrolase_fold"/>
</dbReference>
<evidence type="ECO:0000256" key="1">
    <source>
        <dbReference type="ARBA" id="ARBA00022801"/>
    </source>
</evidence>
<dbReference type="PANTHER" id="PTHR43798">
    <property type="entry name" value="MONOACYLGLYCEROL LIPASE"/>
    <property type="match status" value="1"/>
</dbReference>
<proteinExistence type="predicted"/>
<keyword evidence="2" id="KW-0812">Transmembrane</keyword>
<dbReference type="PRINTS" id="PR00111">
    <property type="entry name" value="ABHYDROLASE"/>
</dbReference>